<evidence type="ECO:0000313" key="3">
    <source>
        <dbReference type="EMBL" id="EGG17658.1"/>
    </source>
</evidence>
<dbReference type="GO" id="GO:0016407">
    <property type="term" value="F:acetyltransferase activity"/>
    <property type="evidence" value="ECO:0007669"/>
    <property type="project" value="InterPro"/>
</dbReference>
<protein>
    <submittedName>
        <fullName evidence="3">Arylamine N-acetyltransferase family protein</fullName>
    </submittedName>
</protein>
<evidence type="ECO:0000313" key="4">
    <source>
        <dbReference type="Proteomes" id="UP000007797"/>
    </source>
</evidence>
<organism evidence="3 4">
    <name type="scientific">Cavenderia fasciculata</name>
    <name type="common">Slime mold</name>
    <name type="synonym">Dictyostelium fasciculatum</name>
    <dbReference type="NCBI Taxonomy" id="261658"/>
    <lineage>
        <taxon>Eukaryota</taxon>
        <taxon>Amoebozoa</taxon>
        <taxon>Evosea</taxon>
        <taxon>Eumycetozoa</taxon>
        <taxon>Dictyostelia</taxon>
        <taxon>Acytosteliales</taxon>
        <taxon>Cavenderiaceae</taxon>
        <taxon>Cavenderia</taxon>
    </lineage>
</organism>
<sequence length="288" mass="32753">MEPNITTNVEQNQQYTYKQFKSLLFKRIGMEELETITFDNLPSIMESFANAVPFENLDMVSRTFKPITRDNNITKVLVNGEGGLCYNLNTLFFQFLKESGLDVIHCVATVKDPYTDIWAVPNGHMITVLTHQSKEYLVDVGFGLFLAFKPILLNEETGVTSRCGSYRFLEMASDYGTHVLEIKKKNKETGELYWDTGYAFKKEHAGVIASQQAQINILEDKGLLFNTYYLVCKLQKEGGQATLSGKDKVLVVTNENGDKQRTENIEINSDLFNSLLIQYMGFPSKEQK</sequence>
<dbReference type="SUPFAM" id="SSF54001">
    <property type="entry name" value="Cysteine proteinases"/>
    <property type="match status" value="1"/>
</dbReference>
<proteinExistence type="inferred from homology"/>
<dbReference type="Gene3D" id="3.30.2140.20">
    <property type="match status" value="1"/>
</dbReference>
<dbReference type="EMBL" id="GL883021">
    <property type="protein sequence ID" value="EGG17658.1"/>
    <property type="molecule type" value="Genomic_DNA"/>
</dbReference>
<reference evidence="4" key="1">
    <citation type="journal article" date="2011" name="Genome Res.">
        <title>Phylogeny-wide analysis of social amoeba genomes highlights ancient origins for complex intercellular communication.</title>
        <authorList>
            <person name="Heidel A.J."/>
            <person name="Lawal H.M."/>
            <person name="Felder M."/>
            <person name="Schilde C."/>
            <person name="Helps N.R."/>
            <person name="Tunggal B."/>
            <person name="Rivero F."/>
            <person name="John U."/>
            <person name="Schleicher M."/>
            <person name="Eichinger L."/>
            <person name="Platzer M."/>
            <person name="Noegel A.A."/>
            <person name="Schaap P."/>
            <person name="Gloeckner G."/>
        </authorList>
    </citation>
    <scope>NUCLEOTIDE SEQUENCE [LARGE SCALE GENOMIC DNA]</scope>
    <source>
        <strain evidence="4">SH3</strain>
    </source>
</reference>
<dbReference type="OMA" id="IMESVAY"/>
<dbReference type="Pfam" id="PF00797">
    <property type="entry name" value="Acetyltransf_2"/>
    <property type="match status" value="1"/>
</dbReference>
<dbReference type="RefSeq" id="XP_004356142.1">
    <property type="nucleotide sequence ID" value="XM_004356089.1"/>
</dbReference>
<keyword evidence="2" id="KW-0012">Acyltransferase</keyword>
<comment type="similarity">
    <text evidence="1 2">Belongs to the arylamine N-acetyltransferase family.</text>
</comment>
<dbReference type="InterPro" id="IPR053710">
    <property type="entry name" value="Arylamine_NAT_domain_sf"/>
</dbReference>
<keyword evidence="4" id="KW-1185">Reference proteome</keyword>
<evidence type="ECO:0000256" key="1">
    <source>
        <dbReference type="ARBA" id="ARBA00006547"/>
    </source>
</evidence>
<dbReference type="InterPro" id="IPR001447">
    <property type="entry name" value="Arylamine_N-AcTrfase"/>
</dbReference>
<evidence type="ECO:0000256" key="2">
    <source>
        <dbReference type="RuleBase" id="RU003452"/>
    </source>
</evidence>
<dbReference type="STRING" id="1054147.F4Q3K0"/>
<name>F4Q3K0_CACFS</name>
<dbReference type="PRINTS" id="PR01543">
    <property type="entry name" value="ANATRNSFRASE"/>
</dbReference>
<dbReference type="GeneID" id="14869081"/>
<dbReference type="KEGG" id="dfa:DFA_08654"/>
<accession>F4Q3K0</accession>
<dbReference type="Proteomes" id="UP000007797">
    <property type="component" value="Unassembled WGS sequence"/>
</dbReference>
<keyword evidence="2" id="KW-0808">Transferase</keyword>
<dbReference type="InterPro" id="IPR038765">
    <property type="entry name" value="Papain-like_cys_pep_sf"/>
</dbReference>
<dbReference type="AlphaFoldDB" id="F4Q3K0"/>
<dbReference type="OrthoDB" id="17550at2759"/>
<dbReference type="PANTHER" id="PTHR11786:SF0">
    <property type="entry name" value="ARYLAMINE N-ACETYLTRANSFERASE 4-RELATED"/>
    <property type="match status" value="1"/>
</dbReference>
<dbReference type="PANTHER" id="PTHR11786">
    <property type="entry name" value="N-HYDROXYARYLAMINE O-ACETYLTRANSFERASE"/>
    <property type="match status" value="1"/>
</dbReference>
<gene>
    <name evidence="3" type="ORF">DFA_08654</name>
</gene>